<proteinExistence type="inferred from homology"/>
<comment type="similarity">
    <text evidence="4">Belongs to the cytochrome P450 family.</text>
</comment>
<dbReference type="PANTHER" id="PTHR24292">
    <property type="entry name" value="CYTOCHROME P450"/>
    <property type="match status" value="1"/>
</dbReference>
<evidence type="ECO:0000256" key="4">
    <source>
        <dbReference type="ARBA" id="ARBA00010617"/>
    </source>
</evidence>
<name>A0AAV8YIG9_9CUCU</name>
<keyword evidence="14" id="KW-1185">Reference proteome</keyword>
<accession>A0AAV8YIG9</accession>
<evidence type="ECO:0000256" key="7">
    <source>
        <dbReference type="ARBA" id="ARBA00022824"/>
    </source>
</evidence>
<evidence type="ECO:0000313" key="13">
    <source>
        <dbReference type="EMBL" id="KAJ8951061.1"/>
    </source>
</evidence>
<dbReference type="GO" id="GO:0004497">
    <property type="term" value="F:monooxygenase activity"/>
    <property type="evidence" value="ECO:0007669"/>
    <property type="project" value="UniProtKB-KW"/>
</dbReference>
<dbReference type="GO" id="GO:0016705">
    <property type="term" value="F:oxidoreductase activity, acting on paired donors, with incorporation or reduction of molecular oxygen"/>
    <property type="evidence" value="ECO:0007669"/>
    <property type="project" value="InterPro"/>
</dbReference>
<dbReference type="GO" id="GO:0020037">
    <property type="term" value="F:heme binding"/>
    <property type="evidence" value="ECO:0007669"/>
    <property type="project" value="InterPro"/>
</dbReference>
<keyword evidence="10" id="KW-0408">Iron</keyword>
<evidence type="ECO:0000256" key="10">
    <source>
        <dbReference type="ARBA" id="ARBA00023004"/>
    </source>
</evidence>
<comment type="subcellular location">
    <subcellularLocation>
        <location evidence="3">Endoplasmic reticulum membrane</location>
        <topology evidence="3">Peripheral membrane protein</topology>
    </subcellularLocation>
    <subcellularLocation>
        <location evidence="2">Microsome membrane</location>
        <topology evidence="2">Peripheral membrane protein</topology>
    </subcellularLocation>
</comment>
<evidence type="ECO:0000256" key="6">
    <source>
        <dbReference type="ARBA" id="ARBA00022723"/>
    </source>
</evidence>
<keyword evidence="12" id="KW-0472">Membrane</keyword>
<evidence type="ECO:0008006" key="15">
    <source>
        <dbReference type="Google" id="ProtNLM"/>
    </source>
</evidence>
<protein>
    <recommendedName>
        <fullName evidence="15">Cytochrome P450</fullName>
    </recommendedName>
</protein>
<evidence type="ECO:0000256" key="11">
    <source>
        <dbReference type="ARBA" id="ARBA00023033"/>
    </source>
</evidence>
<reference evidence="13" key="1">
    <citation type="journal article" date="2023" name="Insect Mol. Biol.">
        <title>Genome sequencing provides insights into the evolution of gene families encoding plant cell wall-degrading enzymes in longhorned beetles.</title>
        <authorList>
            <person name="Shin N.R."/>
            <person name="Okamura Y."/>
            <person name="Kirsch R."/>
            <person name="Pauchet Y."/>
        </authorList>
    </citation>
    <scope>NUCLEOTIDE SEQUENCE</scope>
    <source>
        <strain evidence="13">AMC_N1</strain>
    </source>
</reference>
<keyword evidence="8" id="KW-0492">Microsome</keyword>
<dbReference type="EMBL" id="JAPWTK010000090">
    <property type="protein sequence ID" value="KAJ8951061.1"/>
    <property type="molecule type" value="Genomic_DNA"/>
</dbReference>
<evidence type="ECO:0000256" key="5">
    <source>
        <dbReference type="ARBA" id="ARBA00022617"/>
    </source>
</evidence>
<dbReference type="SUPFAM" id="SSF48264">
    <property type="entry name" value="Cytochrome P450"/>
    <property type="match status" value="1"/>
</dbReference>
<evidence type="ECO:0000256" key="1">
    <source>
        <dbReference type="ARBA" id="ARBA00001971"/>
    </source>
</evidence>
<dbReference type="InterPro" id="IPR001128">
    <property type="entry name" value="Cyt_P450"/>
</dbReference>
<keyword evidence="11" id="KW-0503">Monooxygenase</keyword>
<dbReference type="GO" id="GO:0005789">
    <property type="term" value="C:endoplasmic reticulum membrane"/>
    <property type="evidence" value="ECO:0007669"/>
    <property type="project" value="UniProtKB-SubCell"/>
</dbReference>
<organism evidence="13 14">
    <name type="scientific">Aromia moschata</name>
    <dbReference type="NCBI Taxonomy" id="1265417"/>
    <lineage>
        <taxon>Eukaryota</taxon>
        <taxon>Metazoa</taxon>
        <taxon>Ecdysozoa</taxon>
        <taxon>Arthropoda</taxon>
        <taxon>Hexapoda</taxon>
        <taxon>Insecta</taxon>
        <taxon>Pterygota</taxon>
        <taxon>Neoptera</taxon>
        <taxon>Endopterygota</taxon>
        <taxon>Coleoptera</taxon>
        <taxon>Polyphaga</taxon>
        <taxon>Cucujiformia</taxon>
        <taxon>Chrysomeloidea</taxon>
        <taxon>Cerambycidae</taxon>
        <taxon>Cerambycinae</taxon>
        <taxon>Callichromatini</taxon>
        <taxon>Aromia</taxon>
    </lineage>
</organism>
<keyword evidence="6" id="KW-0479">Metal-binding</keyword>
<evidence type="ECO:0000256" key="3">
    <source>
        <dbReference type="ARBA" id="ARBA00004406"/>
    </source>
</evidence>
<dbReference type="Gene3D" id="1.10.630.10">
    <property type="entry name" value="Cytochrome P450"/>
    <property type="match status" value="1"/>
</dbReference>
<gene>
    <name evidence="13" type="ORF">NQ318_003757</name>
</gene>
<keyword evidence="9" id="KW-0560">Oxidoreductase</keyword>
<dbReference type="Pfam" id="PF00067">
    <property type="entry name" value="p450"/>
    <property type="match status" value="1"/>
</dbReference>
<keyword evidence="5" id="KW-0349">Heme</keyword>
<dbReference type="GO" id="GO:0005506">
    <property type="term" value="F:iron ion binding"/>
    <property type="evidence" value="ECO:0007669"/>
    <property type="project" value="InterPro"/>
</dbReference>
<evidence type="ECO:0000313" key="14">
    <source>
        <dbReference type="Proteomes" id="UP001162162"/>
    </source>
</evidence>
<comment type="caution">
    <text evidence="13">The sequence shown here is derived from an EMBL/GenBank/DDBJ whole genome shotgun (WGS) entry which is preliminary data.</text>
</comment>
<keyword evidence="7" id="KW-0256">Endoplasmic reticulum</keyword>
<comment type="cofactor">
    <cofactor evidence="1">
        <name>heme</name>
        <dbReference type="ChEBI" id="CHEBI:30413"/>
    </cofactor>
</comment>
<evidence type="ECO:0000256" key="2">
    <source>
        <dbReference type="ARBA" id="ARBA00004174"/>
    </source>
</evidence>
<sequence>MFREAGRVFFDFRWITAIRQECVLSSARLREKTNLKGNDLIDIIVSLRKDKELCKEIQFENYRVVAQAFTFFVAGFETTSFTMAFTLYELCINPDIQTRLRVEITKSIRENK</sequence>
<dbReference type="PANTHER" id="PTHR24292:SF45">
    <property type="entry name" value="CYTOCHROME P450 6G1-RELATED"/>
    <property type="match status" value="1"/>
</dbReference>
<dbReference type="AlphaFoldDB" id="A0AAV8YIG9"/>
<dbReference type="Proteomes" id="UP001162162">
    <property type="component" value="Unassembled WGS sequence"/>
</dbReference>
<evidence type="ECO:0000256" key="9">
    <source>
        <dbReference type="ARBA" id="ARBA00023002"/>
    </source>
</evidence>
<dbReference type="InterPro" id="IPR050476">
    <property type="entry name" value="Insect_CytP450_Detox"/>
</dbReference>
<evidence type="ECO:0000256" key="12">
    <source>
        <dbReference type="ARBA" id="ARBA00023136"/>
    </source>
</evidence>
<evidence type="ECO:0000256" key="8">
    <source>
        <dbReference type="ARBA" id="ARBA00022848"/>
    </source>
</evidence>
<dbReference type="InterPro" id="IPR036396">
    <property type="entry name" value="Cyt_P450_sf"/>
</dbReference>